<evidence type="ECO:0000313" key="1">
    <source>
        <dbReference type="EMBL" id="JAE27056.1"/>
    </source>
</evidence>
<accession>A0A0A9GWW8</accession>
<proteinExistence type="predicted"/>
<reference evidence="1" key="1">
    <citation type="submission" date="2014-09" db="EMBL/GenBank/DDBJ databases">
        <authorList>
            <person name="Magalhaes I.L.F."/>
            <person name="Oliveira U."/>
            <person name="Santos F.R."/>
            <person name="Vidigal T.H.D.A."/>
            <person name="Brescovit A.D."/>
            <person name="Santos A.J."/>
        </authorList>
    </citation>
    <scope>NUCLEOTIDE SEQUENCE</scope>
    <source>
        <tissue evidence="1">Shoot tissue taken approximately 20 cm above the soil surface</tissue>
    </source>
</reference>
<dbReference type="AlphaFoldDB" id="A0A0A9GWW8"/>
<name>A0A0A9GWW8_ARUDO</name>
<reference evidence="1" key="2">
    <citation type="journal article" date="2015" name="Data Brief">
        <title>Shoot transcriptome of the giant reed, Arundo donax.</title>
        <authorList>
            <person name="Barrero R.A."/>
            <person name="Guerrero F.D."/>
            <person name="Moolhuijzen P."/>
            <person name="Goolsby J.A."/>
            <person name="Tidwell J."/>
            <person name="Bellgard S.E."/>
            <person name="Bellgard M.I."/>
        </authorList>
    </citation>
    <scope>NUCLEOTIDE SEQUENCE</scope>
    <source>
        <tissue evidence="1">Shoot tissue taken approximately 20 cm above the soil surface</tissue>
    </source>
</reference>
<organism evidence="1">
    <name type="scientific">Arundo donax</name>
    <name type="common">Giant reed</name>
    <name type="synonym">Donax arundinaceus</name>
    <dbReference type="NCBI Taxonomy" id="35708"/>
    <lineage>
        <taxon>Eukaryota</taxon>
        <taxon>Viridiplantae</taxon>
        <taxon>Streptophyta</taxon>
        <taxon>Embryophyta</taxon>
        <taxon>Tracheophyta</taxon>
        <taxon>Spermatophyta</taxon>
        <taxon>Magnoliopsida</taxon>
        <taxon>Liliopsida</taxon>
        <taxon>Poales</taxon>
        <taxon>Poaceae</taxon>
        <taxon>PACMAD clade</taxon>
        <taxon>Arundinoideae</taxon>
        <taxon>Arundineae</taxon>
        <taxon>Arundo</taxon>
    </lineage>
</organism>
<dbReference type="EMBL" id="GBRH01170840">
    <property type="protein sequence ID" value="JAE27056.1"/>
    <property type="molecule type" value="Transcribed_RNA"/>
</dbReference>
<protein>
    <submittedName>
        <fullName evidence="1">Uncharacterized protein</fullName>
    </submittedName>
</protein>
<sequence>MQATSDSWNCHFCLLDSWHPICPNWSLIAFCIARDCRADR</sequence>